<comment type="pathway">
    <text evidence="2">Lipid metabolism; fatty acid biosynthesis.</text>
</comment>
<evidence type="ECO:0000256" key="7">
    <source>
        <dbReference type="ARBA" id="ARBA00022832"/>
    </source>
</evidence>
<keyword evidence="10 13" id="KW-0472">Membrane</keyword>
<feature type="transmembrane region" description="Helical" evidence="13">
    <location>
        <begin position="143"/>
        <end position="165"/>
    </location>
</feature>
<name>A0A7S1GM26_CYCTE</name>
<dbReference type="EC" id="4.2.1.134" evidence="4"/>
<dbReference type="UniPathway" id="UPA00094"/>
<evidence type="ECO:0000256" key="8">
    <source>
        <dbReference type="ARBA" id="ARBA00022989"/>
    </source>
</evidence>
<evidence type="ECO:0000256" key="3">
    <source>
        <dbReference type="ARBA" id="ARBA00007811"/>
    </source>
</evidence>
<dbReference type="GO" id="GO:0102158">
    <property type="term" value="F:very-long-chain (3R)-3-hydroxyacyl-CoA dehydratase activity"/>
    <property type="evidence" value="ECO:0007669"/>
    <property type="project" value="UniProtKB-EC"/>
</dbReference>
<accession>A0A7S1GM26</accession>
<reference evidence="14" key="1">
    <citation type="submission" date="2021-01" db="EMBL/GenBank/DDBJ databases">
        <authorList>
            <person name="Corre E."/>
            <person name="Pelletier E."/>
            <person name="Niang G."/>
            <person name="Scheremetjew M."/>
            <person name="Finn R."/>
            <person name="Kale V."/>
            <person name="Holt S."/>
            <person name="Cochrane G."/>
            <person name="Meng A."/>
            <person name="Brown T."/>
            <person name="Cohen L."/>
        </authorList>
    </citation>
    <scope>NUCLEOTIDE SEQUENCE</scope>
    <source>
        <strain evidence="14">ECT3854</strain>
    </source>
</reference>
<evidence type="ECO:0000256" key="6">
    <source>
        <dbReference type="ARBA" id="ARBA00022692"/>
    </source>
</evidence>
<proteinExistence type="inferred from homology"/>
<keyword evidence="5" id="KW-0444">Lipid biosynthesis</keyword>
<evidence type="ECO:0000256" key="13">
    <source>
        <dbReference type="SAM" id="Phobius"/>
    </source>
</evidence>
<keyword evidence="9" id="KW-0443">Lipid metabolism</keyword>
<evidence type="ECO:0000256" key="10">
    <source>
        <dbReference type="ARBA" id="ARBA00023136"/>
    </source>
</evidence>
<dbReference type="PANTHER" id="PTHR11035">
    <property type="entry name" value="VERY-LONG-CHAIN (3R)-3-HYDROXYACYL-COA DEHYDRATASE"/>
    <property type="match status" value="1"/>
</dbReference>
<organism evidence="14">
    <name type="scientific">Cyclophora tenuis</name>
    <name type="common">Marine diatom</name>
    <dbReference type="NCBI Taxonomy" id="216820"/>
    <lineage>
        <taxon>Eukaryota</taxon>
        <taxon>Sar</taxon>
        <taxon>Stramenopiles</taxon>
        <taxon>Ochrophyta</taxon>
        <taxon>Bacillariophyta</taxon>
        <taxon>Fragilariophyceae</taxon>
        <taxon>Fragilariophycidae</taxon>
        <taxon>Cyclophorales</taxon>
        <taxon>Cyclophoraceae</taxon>
        <taxon>Cyclophora</taxon>
    </lineage>
</organism>
<comment type="similarity">
    <text evidence="3">Belongs to the very long-chain fatty acids dehydratase HACD family.</text>
</comment>
<evidence type="ECO:0000256" key="4">
    <source>
        <dbReference type="ARBA" id="ARBA00013122"/>
    </source>
</evidence>
<evidence type="ECO:0000256" key="9">
    <source>
        <dbReference type="ARBA" id="ARBA00023098"/>
    </source>
</evidence>
<keyword evidence="12" id="KW-0456">Lyase</keyword>
<gene>
    <name evidence="14" type="ORF">CTEN0397_LOCUS8484</name>
</gene>
<dbReference type="GO" id="GO:0030497">
    <property type="term" value="P:fatty acid elongation"/>
    <property type="evidence" value="ECO:0007669"/>
    <property type="project" value="TreeGrafter"/>
</dbReference>
<dbReference type="GO" id="GO:0005789">
    <property type="term" value="C:endoplasmic reticulum membrane"/>
    <property type="evidence" value="ECO:0007669"/>
    <property type="project" value="TreeGrafter"/>
</dbReference>
<evidence type="ECO:0000256" key="12">
    <source>
        <dbReference type="ARBA" id="ARBA00023239"/>
    </source>
</evidence>
<keyword evidence="6 13" id="KW-0812">Transmembrane</keyword>
<evidence type="ECO:0000313" key="14">
    <source>
        <dbReference type="EMBL" id="CAD8937425.1"/>
    </source>
</evidence>
<evidence type="ECO:0000256" key="5">
    <source>
        <dbReference type="ARBA" id="ARBA00022516"/>
    </source>
</evidence>
<sequence length="208" mass="23519">MVRVTSGDDVPTRIILGIFNVAMALMFGKILLVFREEGWEKLTDNEVCDEVLRPRVLRTLGLSFVEVMNASIGMTRSNPGSILLFFAARLGIERFVTPAITCGAWQHLVTVLFWASGETIRFTCFILSAIFPESSVPKYIRYTLGPIMFTCGTVGEILMLIRAAYEGRPLVYIAVALWPVGFYSLMKQLLEQRRKHLLKNNKPEVKRV</sequence>
<dbReference type="PANTHER" id="PTHR11035:SF35">
    <property type="entry name" value="VERY-LONG-CHAIN (3R)-3-HYDROXYACYL-COA DEHYDRATASE"/>
    <property type="match status" value="1"/>
</dbReference>
<evidence type="ECO:0000256" key="1">
    <source>
        <dbReference type="ARBA" id="ARBA00004141"/>
    </source>
</evidence>
<keyword evidence="7" id="KW-0276">Fatty acid metabolism</keyword>
<dbReference type="GO" id="GO:0042761">
    <property type="term" value="P:very long-chain fatty acid biosynthetic process"/>
    <property type="evidence" value="ECO:0007669"/>
    <property type="project" value="TreeGrafter"/>
</dbReference>
<dbReference type="AlphaFoldDB" id="A0A7S1GM26"/>
<dbReference type="GO" id="GO:0030148">
    <property type="term" value="P:sphingolipid biosynthetic process"/>
    <property type="evidence" value="ECO:0007669"/>
    <property type="project" value="TreeGrafter"/>
</dbReference>
<evidence type="ECO:0000256" key="2">
    <source>
        <dbReference type="ARBA" id="ARBA00005194"/>
    </source>
</evidence>
<protein>
    <recommendedName>
        <fullName evidence="4">very-long-chain (3R)-3-hydroxyacyl-CoA dehydratase</fullName>
        <ecNumber evidence="4">4.2.1.134</ecNumber>
    </recommendedName>
</protein>
<feature type="transmembrane region" description="Helical" evidence="13">
    <location>
        <begin position="171"/>
        <end position="190"/>
    </location>
</feature>
<dbReference type="InterPro" id="IPR007482">
    <property type="entry name" value="Tyr_Pase-like_PTPLA"/>
</dbReference>
<comment type="subcellular location">
    <subcellularLocation>
        <location evidence="1">Membrane</location>
        <topology evidence="1">Multi-pass membrane protein</topology>
    </subcellularLocation>
</comment>
<keyword evidence="11" id="KW-0275">Fatty acid biosynthesis</keyword>
<keyword evidence="8 13" id="KW-1133">Transmembrane helix</keyword>
<dbReference type="Pfam" id="PF04387">
    <property type="entry name" value="PTPLA"/>
    <property type="match status" value="1"/>
</dbReference>
<dbReference type="EMBL" id="HBFW01013349">
    <property type="protein sequence ID" value="CAD8937425.1"/>
    <property type="molecule type" value="Transcribed_RNA"/>
</dbReference>
<feature type="transmembrane region" description="Helical" evidence="13">
    <location>
        <begin position="14"/>
        <end position="34"/>
    </location>
</feature>
<evidence type="ECO:0000256" key="11">
    <source>
        <dbReference type="ARBA" id="ARBA00023160"/>
    </source>
</evidence>